<gene>
    <name evidence="2" type="ORF">O9Z63_09705</name>
</gene>
<evidence type="ECO:0000256" key="1">
    <source>
        <dbReference type="SAM" id="Phobius"/>
    </source>
</evidence>
<keyword evidence="1" id="KW-0812">Transmembrane</keyword>
<evidence type="ECO:0000313" key="2">
    <source>
        <dbReference type="EMBL" id="WBO86519.1"/>
    </source>
</evidence>
<name>A0ABY7PUJ1_9BACT</name>
<keyword evidence="1" id="KW-0472">Membrane</keyword>
<dbReference type="RefSeq" id="WP_270129129.1">
    <property type="nucleotide sequence ID" value="NZ_CP115396.1"/>
</dbReference>
<organism evidence="2 3">
    <name type="scientific">Hymenobacter yonginensis</name>
    <dbReference type="NCBI Taxonomy" id="748197"/>
    <lineage>
        <taxon>Bacteria</taxon>
        <taxon>Pseudomonadati</taxon>
        <taxon>Bacteroidota</taxon>
        <taxon>Cytophagia</taxon>
        <taxon>Cytophagales</taxon>
        <taxon>Hymenobacteraceae</taxon>
        <taxon>Hymenobacter</taxon>
    </lineage>
</organism>
<reference evidence="2 3" key="1">
    <citation type="journal article" date="2011" name="Int. J. Syst. Evol. Microbiol.">
        <title>Hymenobacter yonginensis sp. nov., isolated from a mesotrophic artificial lake.</title>
        <authorList>
            <person name="Joung Y."/>
            <person name="Cho S.H."/>
            <person name="Kim H."/>
            <person name="Kim S.B."/>
            <person name="Joh K."/>
        </authorList>
    </citation>
    <scope>NUCLEOTIDE SEQUENCE [LARGE SCALE GENOMIC DNA]</scope>
    <source>
        <strain evidence="2 3">KCTC 22745</strain>
    </source>
</reference>
<sequence>MRFYPDVTEQFHSTLSPDEILQRVQANLAPGFSWRDLFKSKSAAPFQGAVYSDSFEIQRVISSRNSWLPQIKGRVEGAPTGQGSVVTIRHKLHSFTLVFSSIWILGVGAASVGAVWSSLATGTINFAGLVPLLMLFFGLALFTVPFWLEVAQSRPLLTRILALEQPKP</sequence>
<protein>
    <submittedName>
        <fullName evidence="2">Uncharacterized protein</fullName>
    </submittedName>
</protein>
<proteinExistence type="predicted"/>
<feature type="transmembrane region" description="Helical" evidence="1">
    <location>
        <begin position="95"/>
        <end position="116"/>
    </location>
</feature>
<dbReference type="EMBL" id="CP115396">
    <property type="protein sequence ID" value="WBO86519.1"/>
    <property type="molecule type" value="Genomic_DNA"/>
</dbReference>
<accession>A0ABY7PUJ1</accession>
<dbReference type="Proteomes" id="UP001211872">
    <property type="component" value="Chromosome"/>
</dbReference>
<keyword evidence="3" id="KW-1185">Reference proteome</keyword>
<keyword evidence="1" id="KW-1133">Transmembrane helix</keyword>
<feature type="transmembrane region" description="Helical" evidence="1">
    <location>
        <begin position="128"/>
        <end position="148"/>
    </location>
</feature>
<evidence type="ECO:0000313" key="3">
    <source>
        <dbReference type="Proteomes" id="UP001211872"/>
    </source>
</evidence>